<dbReference type="EMBL" id="PDND01000032">
    <property type="protein sequence ID" value="PGH34880.1"/>
    <property type="molecule type" value="Genomic_DNA"/>
</dbReference>
<name>A0A2B7ZNK4_9EURO</name>
<protein>
    <submittedName>
        <fullName evidence="6">Uncharacterized protein</fullName>
    </submittedName>
</protein>
<dbReference type="Proteomes" id="UP000226031">
    <property type="component" value="Unassembled WGS sequence"/>
</dbReference>
<dbReference type="Pfam" id="PF04616">
    <property type="entry name" value="Glyco_hydro_43"/>
    <property type="match status" value="1"/>
</dbReference>
<dbReference type="CDD" id="cd08999">
    <property type="entry name" value="GH43_ABN-like"/>
    <property type="match status" value="1"/>
</dbReference>
<dbReference type="STRING" id="73230.A0A2B7ZNK4"/>
<evidence type="ECO:0000313" key="6">
    <source>
        <dbReference type="EMBL" id="PGH34880.1"/>
    </source>
</evidence>
<sequence>MANFPDPGLLAYNGTWYAFGTNPNDDDTEFHVLVVMRIDASGDREGGFFGEWKHTGSDALPEVAMWETRRDYWAPDVITRADGQQLLYYSGEIDTWKRGGIDPSAIIDTDGTIYIVYKGDGNCSNAIPPLRSTRLLLQKMKSDGIKPDDEPVQILNRLKKEDGSLVEAPNLVRSAQGVYFFFIRVIVLIRGIYDVKYATARETAGPYMRAKKPLLKLGDFGLVSPGGATVSKDGRKLVFHADCPEGRWMWVGAIELEGAEVRIVPPPT</sequence>
<evidence type="ECO:0000256" key="3">
    <source>
        <dbReference type="ARBA" id="ARBA00023295"/>
    </source>
</evidence>
<gene>
    <name evidence="6" type="ORF">GX50_02330</name>
</gene>
<keyword evidence="3 5" id="KW-0326">Glycosidase</keyword>
<dbReference type="GO" id="GO:0005975">
    <property type="term" value="P:carbohydrate metabolic process"/>
    <property type="evidence" value="ECO:0007669"/>
    <property type="project" value="InterPro"/>
</dbReference>
<evidence type="ECO:0000256" key="5">
    <source>
        <dbReference type="RuleBase" id="RU361187"/>
    </source>
</evidence>
<dbReference type="InterPro" id="IPR006710">
    <property type="entry name" value="Glyco_hydro_43"/>
</dbReference>
<evidence type="ECO:0000256" key="1">
    <source>
        <dbReference type="ARBA" id="ARBA00009865"/>
    </source>
</evidence>
<reference evidence="6 7" key="1">
    <citation type="submission" date="2017-10" db="EMBL/GenBank/DDBJ databases">
        <title>Comparative genomics in systemic dimorphic fungi from Ajellomycetaceae.</title>
        <authorList>
            <person name="Munoz J.F."/>
            <person name="Mcewen J.G."/>
            <person name="Clay O.K."/>
            <person name="Cuomo C.A."/>
        </authorList>
    </citation>
    <scope>NUCLEOTIDE SEQUENCE [LARGE SCALE GENOMIC DNA]</scope>
    <source>
        <strain evidence="6 7">UAMH4076</strain>
    </source>
</reference>
<evidence type="ECO:0000256" key="2">
    <source>
        <dbReference type="ARBA" id="ARBA00022801"/>
    </source>
</evidence>
<dbReference type="VEuPathDB" id="FungiDB:EMCG_02006"/>
<keyword evidence="2 5" id="KW-0378">Hydrolase</keyword>
<accession>A0A2B7ZNK4</accession>
<dbReference type="PANTHER" id="PTHR42812">
    <property type="entry name" value="BETA-XYLOSIDASE"/>
    <property type="match status" value="1"/>
</dbReference>
<evidence type="ECO:0000256" key="4">
    <source>
        <dbReference type="PIRSR" id="PIRSR606710-2"/>
    </source>
</evidence>
<dbReference type="AlphaFoldDB" id="A0A2B7ZNK4"/>
<dbReference type="PANTHER" id="PTHR42812:SF5">
    <property type="entry name" value="ENDO-ARABINASE"/>
    <property type="match status" value="1"/>
</dbReference>
<comment type="similarity">
    <text evidence="1 5">Belongs to the glycosyl hydrolase 43 family.</text>
</comment>
<dbReference type="Gene3D" id="2.115.10.20">
    <property type="entry name" value="Glycosyl hydrolase domain, family 43"/>
    <property type="match status" value="1"/>
</dbReference>
<dbReference type="SUPFAM" id="SSF75005">
    <property type="entry name" value="Arabinanase/levansucrase/invertase"/>
    <property type="match status" value="1"/>
</dbReference>
<dbReference type="GO" id="GO:0004553">
    <property type="term" value="F:hydrolase activity, hydrolyzing O-glycosyl compounds"/>
    <property type="evidence" value="ECO:0007669"/>
    <property type="project" value="InterPro"/>
</dbReference>
<proteinExistence type="inferred from homology"/>
<dbReference type="InterPro" id="IPR051795">
    <property type="entry name" value="Glycosyl_Hydrlase_43"/>
</dbReference>
<feature type="site" description="Important for catalytic activity, responsible for pKa modulation of the active site Glu and correct orientation of both the proton donor and substrate" evidence="4">
    <location>
        <position position="102"/>
    </location>
</feature>
<keyword evidence="7" id="KW-1185">Reference proteome</keyword>
<evidence type="ECO:0000313" key="7">
    <source>
        <dbReference type="Proteomes" id="UP000226031"/>
    </source>
</evidence>
<dbReference type="InterPro" id="IPR023296">
    <property type="entry name" value="Glyco_hydro_beta-prop_sf"/>
</dbReference>
<organism evidence="6 7">
    <name type="scientific">[Emmonsia] crescens</name>
    <dbReference type="NCBI Taxonomy" id="73230"/>
    <lineage>
        <taxon>Eukaryota</taxon>
        <taxon>Fungi</taxon>
        <taxon>Dikarya</taxon>
        <taxon>Ascomycota</taxon>
        <taxon>Pezizomycotina</taxon>
        <taxon>Eurotiomycetes</taxon>
        <taxon>Eurotiomycetidae</taxon>
        <taxon>Onygenales</taxon>
        <taxon>Ajellomycetaceae</taxon>
        <taxon>Emergomyces</taxon>
    </lineage>
</organism>
<comment type="caution">
    <text evidence="6">The sequence shown here is derived from an EMBL/GenBank/DDBJ whole genome shotgun (WGS) entry which is preliminary data.</text>
</comment>